<dbReference type="PROSITE" id="PS00238">
    <property type="entry name" value="OPSIN"/>
    <property type="match status" value="1"/>
</dbReference>
<keyword evidence="4 12" id="KW-0812">Transmembrane</keyword>
<protein>
    <recommendedName>
        <fullName evidence="13">G-protein coupled receptors family 1 profile domain-containing protein</fullName>
    </recommendedName>
</protein>
<proteinExistence type="predicted"/>
<evidence type="ECO:0000256" key="11">
    <source>
        <dbReference type="ARBA" id="ARBA00023224"/>
    </source>
</evidence>
<keyword evidence="7" id="KW-0157">Chromophore</keyword>
<evidence type="ECO:0000256" key="6">
    <source>
        <dbReference type="ARBA" id="ARBA00022989"/>
    </source>
</evidence>
<evidence type="ECO:0000256" key="3">
    <source>
        <dbReference type="ARBA" id="ARBA00022606"/>
    </source>
</evidence>
<organism evidence="14 15">
    <name type="scientific">Ranitomeya imitator</name>
    <name type="common">mimic poison frog</name>
    <dbReference type="NCBI Taxonomy" id="111125"/>
    <lineage>
        <taxon>Eukaryota</taxon>
        <taxon>Metazoa</taxon>
        <taxon>Chordata</taxon>
        <taxon>Craniata</taxon>
        <taxon>Vertebrata</taxon>
        <taxon>Euteleostomi</taxon>
        <taxon>Amphibia</taxon>
        <taxon>Batrachia</taxon>
        <taxon>Anura</taxon>
        <taxon>Neobatrachia</taxon>
        <taxon>Hyloidea</taxon>
        <taxon>Dendrobatidae</taxon>
        <taxon>Dendrobatinae</taxon>
        <taxon>Ranitomeya</taxon>
    </lineage>
</organism>
<keyword evidence="10" id="KW-0675">Receptor</keyword>
<dbReference type="InterPro" id="IPR000276">
    <property type="entry name" value="GPCR_Rhodpsn"/>
</dbReference>
<evidence type="ECO:0000256" key="4">
    <source>
        <dbReference type="ARBA" id="ARBA00022692"/>
    </source>
</evidence>
<feature type="transmembrane region" description="Helical" evidence="12">
    <location>
        <begin position="115"/>
        <end position="137"/>
    </location>
</feature>
<evidence type="ECO:0000256" key="9">
    <source>
        <dbReference type="ARBA" id="ARBA00023136"/>
    </source>
</evidence>
<dbReference type="Proteomes" id="UP001176940">
    <property type="component" value="Unassembled WGS sequence"/>
</dbReference>
<dbReference type="InterPro" id="IPR027430">
    <property type="entry name" value="Retinal_BS"/>
</dbReference>
<evidence type="ECO:0000259" key="13">
    <source>
        <dbReference type="PROSITE" id="PS50262"/>
    </source>
</evidence>
<evidence type="ECO:0000256" key="5">
    <source>
        <dbReference type="ARBA" id="ARBA00022925"/>
    </source>
</evidence>
<dbReference type="Gene3D" id="1.20.1070.10">
    <property type="entry name" value="Rhodopsin 7-helix transmembrane proteins"/>
    <property type="match status" value="1"/>
</dbReference>
<evidence type="ECO:0000256" key="8">
    <source>
        <dbReference type="ARBA" id="ARBA00023040"/>
    </source>
</evidence>
<dbReference type="PROSITE" id="PS50262">
    <property type="entry name" value="G_PROTEIN_RECEP_F1_2"/>
    <property type="match status" value="1"/>
</dbReference>
<evidence type="ECO:0000256" key="2">
    <source>
        <dbReference type="ARBA" id="ARBA00022543"/>
    </source>
</evidence>
<evidence type="ECO:0000313" key="14">
    <source>
        <dbReference type="EMBL" id="CAJ0968904.1"/>
    </source>
</evidence>
<feature type="transmembrane region" description="Helical" evidence="12">
    <location>
        <begin position="149"/>
        <end position="170"/>
    </location>
</feature>
<keyword evidence="9 12" id="KW-0472">Membrane</keyword>
<comment type="caution">
    <text evidence="14">The sequence shown here is derived from an EMBL/GenBank/DDBJ whole genome shotgun (WGS) entry which is preliminary data.</text>
</comment>
<keyword evidence="11" id="KW-0807">Transducer</keyword>
<keyword evidence="2" id="KW-0600">Photoreceptor protein</keyword>
<keyword evidence="5" id="KW-0681">Retinal protein</keyword>
<keyword evidence="8" id="KW-0297">G-protein coupled receptor</keyword>
<dbReference type="InterPro" id="IPR050125">
    <property type="entry name" value="GPCR_opsins"/>
</dbReference>
<dbReference type="SUPFAM" id="SSF81321">
    <property type="entry name" value="Family A G protein-coupled receptor-like"/>
    <property type="match status" value="1"/>
</dbReference>
<sequence length="203" mass="22798">MRIPLMRLLMQSLTHIKELASAAEEEGSLDDSQPLSAQGTLLDEVADEEEEDDGDEYLWEEDASHGAIETGGVARAVVTTWRKHPCKCRLPGQVAAQQQESATTQKAEREVSRMVIVMIGSFCLCYVPYAAMAMYMVTNRNHGLDLRFVTIPAFFSKSACVYNPVIYSFMNKQMNDIYPNLKDSFIVSVSGMHHGDNMRETYD</sequence>
<evidence type="ECO:0000256" key="7">
    <source>
        <dbReference type="ARBA" id="ARBA00022991"/>
    </source>
</evidence>
<dbReference type="Pfam" id="PF00001">
    <property type="entry name" value="7tm_1"/>
    <property type="match status" value="1"/>
</dbReference>
<evidence type="ECO:0000256" key="10">
    <source>
        <dbReference type="ARBA" id="ARBA00023170"/>
    </source>
</evidence>
<evidence type="ECO:0000256" key="12">
    <source>
        <dbReference type="SAM" id="Phobius"/>
    </source>
</evidence>
<keyword evidence="3" id="KW-0716">Sensory transduction</keyword>
<reference evidence="14" key="1">
    <citation type="submission" date="2023-07" db="EMBL/GenBank/DDBJ databases">
        <authorList>
            <person name="Stuckert A."/>
        </authorList>
    </citation>
    <scope>NUCLEOTIDE SEQUENCE</scope>
</reference>
<dbReference type="EMBL" id="CAUEEQ010079779">
    <property type="protein sequence ID" value="CAJ0968904.1"/>
    <property type="molecule type" value="Genomic_DNA"/>
</dbReference>
<dbReference type="PANTHER" id="PTHR24240">
    <property type="entry name" value="OPSIN"/>
    <property type="match status" value="1"/>
</dbReference>
<name>A0ABN9MTX4_9NEOB</name>
<keyword evidence="15" id="KW-1185">Reference proteome</keyword>
<evidence type="ECO:0000313" key="15">
    <source>
        <dbReference type="Proteomes" id="UP001176940"/>
    </source>
</evidence>
<keyword evidence="6 12" id="KW-1133">Transmembrane helix</keyword>
<dbReference type="PRINTS" id="PR00237">
    <property type="entry name" value="GPCRRHODOPSN"/>
</dbReference>
<gene>
    <name evidence="14" type="ORF">RIMI_LOCUS23510299</name>
</gene>
<accession>A0ABN9MTX4</accession>
<feature type="domain" description="G-protein coupled receptors family 1 profile" evidence="13">
    <location>
        <begin position="1"/>
        <end position="167"/>
    </location>
</feature>
<comment type="subcellular location">
    <subcellularLocation>
        <location evidence="1">Membrane</location>
        <topology evidence="1">Multi-pass membrane protein</topology>
    </subcellularLocation>
</comment>
<dbReference type="InterPro" id="IPR017452">
    <property type="entry name" value="GPCR_Rhodpsn_7TM"/>
</dbReference>
<evidence type="ECO:0000256" key="1">
    <source>
        <dbReference type="ARBA" id="ARBA00004141"/>
    </source>
</evidence>